<dbReference type="Proteomes" id="UP001610432">
    <property type="component" value="Unassembled WGS sequence"/>
</dbReference>
<dbReference type="InterPro" id="IPR011032">
    <property type="entry name" value="GroES-like_sf"/>
</dbReference>
<dbReference type="Gene3D" id="3.40.50.720">
    <property type="entry name" value="NAD(P)-binding Rossmann-like Domain"/>
    <property type="match status" value="1"/>
</dbReference>
<comment type="caution">
    <text evidence="2">The sequence shown here is derived from an EMBL/GenBank/DDBJ whole genome shotgun (WGS) entry which is preliminary data.</text>
</comment>
<dbReference type="PANTHER" id="PTHR45033:SF3">
    <property type="entry name" value="DEHYDROGENASE, PUTATIVE (AFU_ORTHOLOGUE AFUA_2G13270)-RELATED"/>
    <property type="match status" value="1"/>
</dbReference>
<dbReference type="SUPFAM" id="SSF51735">
    <property type="entry name" value="NAD(P)-binding Rossmann-fold domains"/>
    <property type="match status" value="1"/>
</dbReference>
<sequence>MKAISDSEFPLCVFGLANLNPKVLKVPPTIPQSLTITKTTGKPGHVCYTLQLNTIPPQPITPGPVLSLGELLIKIHTAALNHRDFFIRQHLYPGISFTLPLLCDGCGTVVQLGKSDAHGRERSGSSPSLLGKRVLVNPVPGHSSGVDRPLCGEGRALPRASLVSPIEGAALPLAGLTGWRALVTKRGNAKAGRKVLVTGVGGGVALQVLDFGVAMGGNVYVTSGCEEKIEKAVELGARGGVNYTGGVLGAGVACASAAFEAVP</sequence>
<dbReference type="InterPro" id="IPR052711">
    <property type="entry name" value="Zinc_ADH-like"/>
</dbReference>
<feature type="domain" description="Alcohol dehydrogenase-like N-terminal" evidence="1">
    <location>
        <begin position="69"/>
        <end position="143"/>
    </location>
</feature>
<organism evidence="2 3">
    <name type="scientific">Aspergillus lucknowensis</name>
    <dbReference type="NCBI Taxonomy" id="176173"/>
    <lineage>
        <taxon>Eukaryota</taxon>
        <taxon>Fungi</taxon>
        <taxon>Dikarya</taxon>
        <taxon>Ascomycota</taxon>
        <taxon>Pezizomycotina</taxon>
        <taxon>Eurotiomycetes</taxon>
        <taxon>Eurotiomycetidae</taxon>
        <taxon>Eurotiales</taxon>
        <taxon>Aspergillaceae</taxon>
        <taxon>Aspergillus</taxon>
        <taxon>Aspergillus subgen. Nidulantes</taxon>
    </lineage>
</organism>
<gene>
    <name evidence="2" type="ORF">BJX67DRAFT_384397</name>
</gene>
<name>A0ABR4LGR3_9EURO</name>
<reference evidence="2 3" key="1">
    <citation type="submission" date="2024-07" db="EMBL/GenBank/DDBJ databases">
        <title>Section-level genome sequencing and comparative genomics of Aspergillus sections Usti and Cavernicolus.</title>
        <authorList>
            <consortium name="Lawrence Berkeley National Laboratory"/>
            <person name="Nybo J.L."/>
            <person name="Vesth T.C."/>
            <person name="Theobald S."/>
            <person name="Frisvad J.C."/>
            <person name="Larsen T.O."/>
            <person name="Kjaerboelling I."/>
            <person name="Rothschild-Mancinelli K."/>
            <person name="Lyhne E.K."/>
            <person name="Kogle M.E."/>
            <person name="Barry K."/>
            <person name="Clum A."/>
            <person name="Na H."/>
            <person name="Ledsgaard L."/>
            <person name="Lin J."/>
            <person name="Lipzen A."/>
            <person name="Kuo A."/>
            <person name="Riley R."/>
            <person name="Mondo S."/>
            <person name="Labutti K."/>
            <person name="Haridas S."/>
            <person name="Pangalinan J."/>
            <person name="Salamov A.A."/>
            <person name="Simmons B.A."/>
            <person name="Magnuson J.K."/>
            <person name="Chen J."/>
            <person name="Drula E."/>
            <person name="Henrissat B."/>
            <person name="Wiebenga A."/>
            <person name="Lubbers R.J."/>
            <person name="Gomes A.C."/>
            <person name="Macurrencykelacurrency M.R."/>
            <person name="Stajich J."/>
            <person name="Grigoriev I.V."/>
            <person name="Mortensen U.H."/>
            <person name="De Vries R.P."/>
            <person name="Baker S.E."/>
            <person name="Andersen M.R."/>
        </authorList>
    </citation>
    <scope>NUCLEOTIDE SEQUENCE [LARGE SCALE GENOMIC DNA]</scope>
    <source>
        <strain evidence="2 3">CBS 449.75</strain>
    </source>
</reference>
<evidence type="ECO:0000313" key="3">
    <source>
        <dbReference type="Proteomes" id="UP001610432"/>
    </source>
</evidence>
<keyword evidence="3" id="KW-1185">Reference proteome</keyword>
<evidence type="ECO:0000259" key="1">
    <source>
        <dbReference type="Pfam" id="PF08240"/>
    </source>
</evidence>
<accession>A0ABR4LGR3</accession>
<dbReference type="InterPro" id="IPR036291">
    <property type="entry name" value="NAD(P)-bd_dom_sf"/>
</dbReference>
<dbReference type="CDD" id="cd05188">
    <property type="entry name" value="MDR"/>
    <property type="match status" value="1"/>
</dbReference>
<dbReference type="RefSeq" id="XP_070882680.1">
    <property type="nucleotide sequence ID" value="XM_071033655.1"/>
</dbReference>
<proteinExistence type="predicted"/>
<dbReference type="PANTHER" id="PTHR45033">
    <property type="match status" value="1"/>
</dbReference>
<dbReference type="InterPro" id="IPR013154">
    <property type="entry name" value="ADH-like_N"/>
</dbReference>
<dbReference type="Gene3D" id="3.90.180.10">
    <property type="entry name" value="Medium-chain alcohol dehydrogenases, catalytic domain"/>
    <property type="match status" value="1"/>
</dbReference>
<evidence type="ECO:0000313" key="2">
    <source>
        <dbReference type="EMBL" id="KAL2863701.1"/>
    </source>
</evidence>
<dbReference type="EMBL" id="JBFXLQ010000048">
    <property type="protein sequence ID" value="KAL2863701.1"/>
    <property type="molecule type" value="Genomic_DNA"/>
</dbReference>
<dbReference type="Pfam" id="PF08240">
    <property type="entry name" value="ADH_N"/>
    <property type="match status" value="1"/>
</dbReference>
<protein>
    <recommendedName>
        <fullName evidence="1">Alcohol dehydrogenase-like N-terminal domain-containing protein</fullName>
    </recommendedName>
</protein>
<dbReference type="GeneID" id="98148727"/>
<dbReference type="SUPFAM" id="SSF50129">
    <property type="entry name" value="GroES-like"/>
    <property type="match status" value="1"/>
</dbReference>